<dbReference type="AlphaFoldDB" id="A0A1B6CIZ6"/>
<dbReference type="PROSITE" id="PS50188">
    <property type="entry name" value="B302_SPRY"/>
    <property type="match status" value="1"/>
</dbReference>
<protein>
    <recommendedName>
        <fullName evidence="2">B30.2/SPRY domain-containing protein</fullName>
    </recommendedName>
</protein>
<gene>
    <name evidence="3" type="ORF">g.38252</name>
</gene>
<dbReference type="PANTHER" id="PTHR12245">
    <property type="entry name" value="SPRY DOMAIN CONTAINING SOCS BOX PROTEIN"/>
    <property type="match status" value="1"/>
</dbReference>
<dbReference type="InterPro" id="IPR050672">
    <property type="entry name" value="FBXO45-Fsn/SPSB_families"/>
</dbReference>
<feature type="domain" description="B30.2/SPRY" evidence="2">
    <location>
        <begin position="28"/>
        <end position="218"/>
    </location>
</feature>
<dbReference type="InterPro" id="IPR001870">
    <property type="entry name" value="B30.2/SPRY"/>
</dbReference>
<dbReference type="Gene3D" id="2.60.120.920">
    <property type="match status" value="1"/>
</dbReference>
<dbReference type="SUPFAM" id="SSF49899">
    <property type="entry name" value="Concanavalin A-like lectins/glucanases"/>
    <property type="match status" value="1"/>
</dbReference>
<evidence type="ECO:0000259" key="2">
    <source>
        <dbReference type="PROSITE" id="PS50188"/>
    </source>
</evidence>
<reference evidence="3" key="1">
    <citation type="submission" date="2015-12" db="EMBL/GenBank/DDBJ databases">
        <title>De novo transcriptome assembly of four potential Pierce s Disease insect vectors from Arizona vineyards.</title>
        <authorList>
            <person name="Tassone E.E."/>
        </authorList>
    </citation>
    <scope>NUCLEOTIDE SEQUENCE</scope>
</reference>
<dbReference type="EMBL" id="GEDC01023975">
    <property type="protein sequence ID" value="JAS13323.1"/>
    <property type="molecule type" value="Transcribed_RNA"/>
</dbReference>
<dbReference type="InterPro" id="IPR013320">
    <property type="entry name" value="ConA-like_dom_sf"/>
</dbReference>
<keyword evidence="1" id="KW-0833">Ubl conjugation pathway</keyword>
<organism evidence="3">
    <name type="scientific">Clastoptera arizonana</name>
    <name type="common">Arizona spittle bug</name>
    <dbReference type="NCBI Taxonomy" id="38151"/>
    <lineage>
        <taxon>Eukaryota</taxon>
        <taxon>Metazoa</taxon>
        <taxon>Ecdysozoa</taxon>
        <taxon>Arthropoda</taxon>
        <taxon>Hexapoda</taxon>
        <taxon>Insecta</taxon>
        <taxon>Pterygota</taxon>
        <taxon>Neoptera</taxon>
        <taxon>Paraneoptera</taxon>
        <taxon>Hemiptera</taxon>
        <taxon>Auchenorrhyncha</taxon>
        <taxon>Cercopoidea</taxon>
        <taxon>Clastopteridae</taxon>
        <taxon>Clastoptera</taxon>
    </lineage>
</organism>
<dbReference type="InterPro" id="IPR035754">
    <property type="entry name" value="SPRY_SPSB3"/>
</dbReference>
<dbReference type="CDD" id="cd12876">
    <property type="entry name" value="SPRY_SOCS3"/>
    <property type="match status" value="1"/>
</dbReference>
<evidence type="ECO:0000256" key="1">
    <source>
        <dbReference type="ARBA" id="ARBA00022786"/>
    </source>
</evidence>
<dbReference type="InterPro" id="IPR043136">
    <property type="entry name" value="B30.2/SPRY_sf"/>
</dbReference>
<evidence type="ECO:0000313" key="3">
    <source>
        <dbReference type="EMBL" id="JAS13323.1"/>
    </source>
</evidence>
<dbReference type="PANTHER" id="PTHR12245:SF5">
    <property type="entry name" value="SPRY DOMAIN-CONTAINING SOCS BOX PROTEIN 3"/>
    <property type="match status" value="1"/>
</dbReference>
<dbReference type="SMART" id="SM00449">
    <property type="entry name" value="SPRY"/>
    <property type="match status" value="1"/>
</dbReference>
<dbReference type="Pfam" id="PF00622">
    <property type="entry name" value="SPRY"/>
    <property type="match status" value="1"/>
</dbReference>
<accession>A0A1B6CIZ6</accession>
<dbReference type="GO" id="GO:0043161">
    <property type="term" value="P:proteasome-mediated ubiquitin-dependent protein catabolic process"/>
    <property type="evidence" value="ECO:0007669"/>
    <property type="project" value="TreeGrafter"/>
</dbReference>
<sequence>MEYLHRRIVELKSDAVKPTTLPSFVCDSCLEDPVTSCDEEMLIEGREWAWDKTVTTAATLLSKQNREVRFHPGYSSGTAAVRGDAAFLHGRIYYWEIKMLTALYGTDVMVGIGTKNAKLDKFAYQFCSLLGSDKESWGFSYTGKLQHNGKSHFYGPPFGKGSVVGIYLDMWKGTLEFFVNRRPLGVAFKNLQGLQLYPMVCSTAAQSAMRIIVAVSQPVDLKLLSLRLLSTDNEIMQTLIRVPGIRRYLISMWWILSAENRIAICEIVGNHFAIEYDKYDIGLNIIGPKRPPDCDDMSQKVCDFLHCIGREMPDDPDKTKSGLNPHQYRSVCLSYDMVL</sequence>
<proteinExistence type="predicted"/>
<dbReference type="InterPro" id="IPR003877">
    <property type="entry name" value="SPRY_dom"/>
</dbReference>
<name>A0A1B6CIZ6_9HEMI</name>
<dbReference type="GO" id="GO:0019005">
    <property type="term" value="C:SCF ubiquitin ligase complex"/>
    <property type="evidence" value="ECO:0007669"/>
    <property type="project" value="TreeGrafter"/>
</dbReference>